<evidence type="ECO:0000256" key="1">
    <source>
        <dbReference type="SAM" id="MobiDB-lite"/>
    </source>
</evidence>
<keyword evidence="3" id="KW-0238">DNA-binding</keyword>
<dbReference type="PANTHER" id="PTHR33175">
    <property type="entry name" value="DNA-BINDING PROTEIN HU"/>
    <property type="match status" value="1"/>
</dbReference>
<accession>J9GQ26</accession>
<dbReference type="EMBL" id="AMCI01000296">
    <property type="protein sequence ID" value="EJX09889.1"/>
    <property type="molecule type" value="Genomic_DNA"/>
</dbReference>
<protein>
    <submittedName>
        <fullName evidence="3">Histone-like bacterial DNA-binding protein</fullName>
    </submittedName>
</protein>
<dbReference type="Gene3D" id="4.10.520.10">
    <property type="entry name" value="IHF-like DNA-binding proteins"/>
    <property type="match status" value="1"/>
</dbReference>
<keyword evidence="2" id="KW-0472">Membrane</keyword>
<dbReference type="GO" id="GO:0003677">
    <property type="term" value="F:DNA binding"/>
    <property type="evidence" value="ECO:0007669"/>
    <property type="project" value="UniProtKB-KW"/>
</dbReference>
<keyword evidence="2" id="KW-0812">Transmembrane</keyword>
<dbReference type="InterPro" id="IPR010992">
    <property type="entry name" value="IHF-like_DNA-bd_dom_sf"/>
</dbReference>
<feature type="transmembrane region" description="Helical" evidence="2">
    <location>
        <begin position="304"/>
        <end position="324"/>
    </location>
</feature>
<dbReference type="SMART" id="SM00411">
    <property type="entry name" value="BHL"/>
    <property type="match status" value="1"/>
</dbReference>
<gene>
    <name evidence="3" type="ORF">EVA_01996</name>
</gene>
<sequence>MNEKRSLQDLIDLLAEKHELSKKEAEAVVKGMFDLIEEALEREKYVKVKGLGTFKLTEVDRRESVDVNTGERIEIQGHTKVSFTPDTSMKDQINKPFAHFETVILNEGTQLEDTVTETEEELAEELRTENDAEEPIVPTSSSVSTSPATVAAVSAEVDAPSPGEETASVVAGAKAESIAEVKEVVAAVSEEKLSVREQSPVEVTPEIERVGASAGAPEHEAETATAAVKKAETEVASLTIVAKKVEITSEQVTTRCVTWEESPLGGKSSSPEEAETSVQGTPAVEPESRAASTEINTLATYRRWIWILSILLLLALSVGVYLFVQQRNPSSSSVSAPEPIEVIAVDSIRPVDSLSVRVDSTETGAVELEVQTENAQGRSDENRPAVLSDTLEYDITGTLTNHTLKEGESLIKISLKYFGNKELWPYIVKHNAGVIRDANRVPIGTQLRIPKLSPRR</sequence>
<proteinExistence type="predicted"/>
<reference evidence="3" key="1">
    <citation type="journal article" date="2012" name="PLoS ONE">
        <title>Gene sets for utilization of primary and secondary nutrition supplies in the distal gut of endangered iberian lynx.</title>
        <authorList>
            <person name="Alcaide M."/>
            <person name="Messina E."/>
            <person name="Richter M."/>
            <person name="Bargiela R."/>
            <person name="Peplies J."/>
            <person name="Huws S.A."/>
            <person name="Newbold C.J."/>
            <person name="Golyshin P.N."/>
            <person name="Simon M.A."/>
            <person name="Lopez G."/>
            <person name="Yakimov M.M."/>
            <person name="Ferrer M."/>
        </authorList>
    </citation>
    <scope>NUCLEOTIDE SEQUENCE</scope>
</reference>
<dbReference type="InterPro" id="IPR000119">
    <property type="entry name" value="Hist_DNA-bd"/>
</dbReference>
<feature type="compositionally biased region" description="Polar residues" evidence="1">
    <location>
        <begin position="267"/>
        <end position="280"/>
    </location>
</feature>
<dbReference type="AlphaFoldDB" id="J9GQ26"/>
<organism evidence="3">
    <name type="scientific">gut metagenome</name>
    <dbReference type="NCBI Taxonomy" id="749906"/>
    <lineage>
        <taxon>unclassified sequences</taxon>
        <taxon>metagenomes</taxon>
        <taxon>organismal metagenomes</taxon>
    </lineage>
</organism>
<keyword evidence="2" id="KW-1133">Transmembrane helix</keyword>
<dbReference type="GO" id="GO:0005829">
    <property type="term" value="C:cytosol"/>
    <property type="evidence" value="ECO:0007669"/>
    <property type="project" value="TreeGrafter"/>
</dbReference>
<dbReference type="InterPro" id="IPR036779">
    <property type="entry name" value="LysM_dom_sf"/>
</dbReference>
<evidence type="ECO:0000313" key="3">
    <source>
        <dbReference type="EMBL" id="EJX09889.1"/>
    </source>
</evidence>
<evidence type="ECO:0000256" key="2">
    <source>
        <dbReference type="SAM" id="Phobius"/>
    </source>
</evidence>
<dbReference type="SUPFAM" id="SSF47729">
    <property type="entry name" value="IHF-like DNA-binding proteins"/>
    <property type="match status" value="1"/>
</dbReference>
<feature type="region of interest" description="Disordered" evidence="1">
    <location>
        <begin position="258"/>
        <end position="291"/>
    </location>
</feature>
<dbReference type="PANTHER" id="PTHR33175:SF2">
    <property type="entry name" value="INTEGRATION HOST FACTOR SUBUNIT ALPHA"/>
    <property type="match status" value="1"/>
</dbReference>
<dbReference type="GO" id="GO:0030527">
    <property type="term" value="F:structural constituent of chromatin"/>
    <property type="evidence" value="ECO:0007669"/>
    <property type="project" value="InterPro"/>
</dbReference>
<name>J9GQ26_9ZZZZ</name>
<comment type="caution">
    <text evidence="3">The sequence shown here is derived from an EMBL/GenBank/DDBJ whole genome shotgun (WGS) entry which is preliminary data.</text>
</comment>
<dbReference type="Pfam" id="PF00216">
    <property type="entry name" value="Bac_DNA_binding"/>
    <property type="match status" value="1"/>
</dbReference>
<dbReference type="Gene3D" id="3.10.350.10">
    <property type="entry name" value="LysM domain"/>
    <property type="match status" value="1"/>
</dbReference>